<evidence type="ECO:0000313" key="1">
    <source>
        <dbReference type="EMBL" id="KPH51560.1"/>
    </source>
</evidence>
<comment type="caution">
    <text evidence="1">The sequence shown here is derived from an EMBL/GenBank/DDBJ whole genome shotgun (WGS) entry which is preliminary data.</text>
</comment>
<dbReference type="AlphaFoldDB" id="A0AAW3J7G7"/>
<dbReference type="RefSeq" id="WP_060662483.1">
    <property type="nucleotide sequence ID" value="NZ_JNUR01000001.1"/>
</dbReference>
<reference evidence="1 2" key="1">
    <citation type="submission" date="2014-06" db="EMBL/GenBank/DDBJ databases">
        <title>Helicobacter pullorum isolates in fresh chicken meat - phenotypic and genotypic features.</title>
        <authorList>
            <person name="Borges V."/>
            <person name="Santos A."/>
            <person name="Correia C.B."/>
            <person name="Saraiva M."/>
            <person name="Menard A."/>
            <person name="Vieira L."/>
            <person name="Sampaio D.A."/>
            <person name="Gomes J.P."/>
            <person name="Oleastro M."/>
        </authorList>
    </citation>
    <scope>NUCLEOTIDE SEQUENCE [LARGE SCALE GENOMIC DNA]</scope>
    <source>
        <strain evidence="1 2">229336/12</strain>
    </source>
</reference>
<dbReference type="EMBL" id="JNUR01000001">
    <property type="protein sequence ID" value="KPH51560.1"/>
    <property type="molecule type" value="Genomic_DNA"/>
</dbReference>
<gene>
    <name evidence="1" type="ORF">HPU229336_00150</name>
</gene>
<dbReference type="Proteomes" id="UP000037800">
    <property type="component" value="Unassembled WGS sequence"/>
</dbReference>
<accession>A0AAW3J7G7</accession>
<name>A0AAW3J7G7_9HELI</name>
<protein>
    <submittedName>
        <fullName evidence="1">Uncharacterized protein</fullName>
    </submittedName>
</protein>
<sequence>MRKNNIVDSVLDLKKAYNKLFDKKIENYGTGFDMSDIKANNAGISYGAELKMRAFKGIFQ</sequence>
<organism evidence="1 2">
    <name type="scientific">Helicobacter pullorum</name>
    <dbReference type="NCBI Taxonomy" id="35818"/>
    <lineage>
        <taxon>Bacteria</taxon>
        <taxon>Pseudomonadati</taxon>
        <taxon>Campylobacterota</taxon>
        <taxon>Epsilonproteobacteria</taxon>
        <taxon>Campylobacterales</taxon>
        <taxon>Helicobacteraceae</taxon>
        <taxon>Helicobacter</taxon>
    </lineage>
</organism>
<proteinExistence type="predicted"/>
<evidence type="ECO:0000313" key="2">
    <source>
        <dbReference type="Proteomes" id="UP000037800"/>
    </source>
</evidence>